<dbReference type="AlphaFoldDB" id="A0A4R6S4I3"/>
<evidence type="ECO:0000256" key="2">
    <source>
        <dbReference type="ARBA" id="ARBA00006411"/>
    </source>
</evidence>
<reference evidence="6 7" key="1">
    <citation type="submission" date="2019-03" db="EMBL/GenBank/DDBJ databases">
        <title>Genomic Encyclopedia of Type Strains, Phase IV (KMG-IV): sequencing the most valuable type-strain genomes for metagenomic binning, comparative biology and taxonomic classification.</title>
        <authorList>
            <person name="Goeker M."/>
        </authorList>
    </citation>
    <scope>NUCLEOTIDE SEQUENCE [LARGE SCALE GENOMIC DNA]</scope>
    <source>
        <strain evidence="6 7">DSM 45361</strain>
    </source>
</reference>
<dbReference type="OrthoDB" id="3679349at2"/>
<feature type="compositionally biased region" description="Pro residues" evidence="5">
    <location>
        <begin position="267"/>
        <end position="279"/>
    </location>
</feature>
<evidence type="ECO:0000256" key="4">
    <source>
        <dbReference type="ARBA" id="ARBA00023186"/>
    </source>
</evidence>
<dbReference type="InterPro" id="IPR025734">
    <property type="entry name" value="EspG"/>
</dbReference>
<comment type="subcellular location">
    <subcellularLocation>
        <location evidence="1">Cytoplasm</location>
    </subcellularLocation>
</comment>
<proteinExistence type="inferred from homology"/>
<protein>
    <submittedName>
        <fullName evidence="6">ESAT-6 protein secretion system EspG family protein</fullName>
    </submittedName>
</protein>
<comment type="caution">
    <text evidence="6">The sequence shown here is derived from an EMBL/GenBank/DDBJ whole genome shotgun (WGS) entry which is preliminary data.</text>
</comment>
<dbReference type="Pfam" id="PF14011">
    <property type="entry name" value="ESX-1_EspG"/>
    <property type="match status" value="1"/>
</dbReference>
<dbReference type="Proteomes" id="UP000295444">
    <property type="component" value="Unassembled WGS sequence"/>
</dbReference>
<organism evidence="6 7">
    <name type="scientific">Labedaea rhizosphaerae</name>
    <dbReference type="NCBI Taxonomy" id="598644"/>
    <lineage>
        <taxon>Bacteria</taxon>
        <taxon>Bacillati</taxon>
        <taxon>Actinomycetota</taxon>
        <taxon>Actinomycetes</taxon>
        <taxon>Pseudonocardiales</taxon>
        <taxon>Pseudonocardiaceae</taxon>
        <taxon>Labedaea</taxon>
    </lineage>
</organism>
<sequence length="279" mass="31071">MRSVFAIDTDQDPADPVTLTALEFDVLWQHLDLGPMPLVLKVPSPGKTELERARLVRQAWDSLGKKGLGRQVDLDDELVAMLRLLSRPEREVDGRLWLDKRVRVLAASREEHAVLAVLSGDELTLSSADATGLARYAMSVLPEAAAGPGHSVTMRSVDFEAAAKAAVKHEDLADELQKVGLRKTDADVLGEMIGPVQRQGQFGAAARDKWGKRVRFGRVLSFFDTKDGRYLQLRSEDEDPWITISPVDHRRLRQHLVELHEASLNPQPKPPPVQRPTLH</sequence>
<gene>
    <name evidence="6" type="ORF">EV186_10629</name>
</gene>
<dbReference type="RefSeq" id="WP_133852667.1">
    <property type="nucleotide sequence ID" value="NZ_SNXZ01000006.1"/>
</dbReference>
<accession>A0A4R6S4I3</accession>
<evidence type="ECO:0000313" key="7">
    <source>
        <dbReference type="Proteomes" id="UP000295444"/>
    </source>
</evidence>
<keyword evidence="4" id="KW-0143">Chaperone</keyword>
<evidence type="ECO:0000313" key="6">
    <source>
        <dbReference type="EMBL" id="TDP93635.1"/>
    </source>
</evidence>
<evidence type="ECO:0000256" key="1">
    <source>
        <dbReference type="ARBA" id="ARBA00004496"/>
    </source>
</evidence>
<feature type="region of interest" description="Disordered" evidence="5">
    <location>
        <begin position="260"/>
        <end position="279"/>
    </location>
</feature>
<evidence type="ECO:0000256" key="5">
    <source>
        <dbReference type="SAM" id="MobiDB-lite"/>
    </source>
</evidence>
<dbReference type="EMBL" id="SNXZ01000006">
    <property type="protein sequence ID" value="TDP93635.1"/>
    <property type="molecule type" value="Genomic_DNA"/>
</dbReference>
<evidence type="ECO:0000256" key="3">
    <source>
        <dbReference type="ARBA" id="ARBA00022490"/>
    </source>
</evidence>
<keyword evidence="7" id="KW-1185">Reference proteome</keyword>
<name>A0A4R6S4I3_LABRH</name>
<keyword evidence="3" id="KW-0963">Cytoplasm</keyword>
<comment type="similarity">
    <text evidence="2">Belongs to the EspG family.</text>
</comment>